<proteinExistence type="predicted"/>
<evidence type="ECO:0000313" key="2">
    <source>
        <dbReference type="EMBL" id="AVK77532.1"/>
    </source>
</evidence>
<dbReference type="Proteomes" id="UP000249758">
    <property type="component" value="Segment"/>
</dbReference>
<dbReference type="EMBL" id="MG011691">
    <property type="protein sequence ID" value="AVK77532.1"/>
    <property type="molecule type" value="Genomic_DNA"/>
</dbReference>
<dbReference type="RefSeq" id="YP_009481528.1">
    <property type="nucleotide sequence ID" value="NC_037665.1"/>
</dbReference>
<name>A0A2U7UGE5_9VIRU</name>
<reference evidence="2" key="1">
    <citation type="journal article" date="2018" name="Nat. Commun.">
        <title>Diversity and evolution of the emerging Pandoraviridae family.</title>
        <authorList>
            <person name="Legendre M."/>
            <person name="Fabre E."/>
            <person name="Poirot O."/>
            <person name="Jeudy S."/>
            <person name="Lartigue A."/>
            <person name="Alempic J.M."/>
            <person name="Beucher L."/>
            <person name="Philippe N."/>
            <person name="Bertaux L."/>
            <person name="Christo-Foroux E."/>
            <person name="Labadie K."/>
            <person name="Coute Y."/>
            <person name="Abergel C."/>
            <person name="Claverie J.M."/>
        </authorList>
    </citation>
    <scope>NUCLEOTIDE SEQUENCE [LARGE SCALE GENOMIC DNA]</scope>
    <source>
        <strain evidence="2">Macleodensis</strain>
    </source>
</reference>
<dbReference type="GeneID" id="36841987"/>
<feature type="compositionally biased region" description="Acidic residues" evidence="1">
    <location>
        <begin position="129"/>
        <end position="138"/>
    </location>
</feature>
<evidence type="ECO:0000256" key="1">
    <source>
        <dbReference type="SAM" id="MobiDB-lite"/>
    </source>
</evidence>
<sequence>MGMRRRCGPPGVLVGHSAAEALKHLERDASLAVRVRWALDADTAHSLHALLAGDKGTRSVRSAFVDSFYGADDMPAAGRWLRCREITSDPCIGGAVGGLVASSEEAGATRVWCMRVSRCVGNGGQDGEPSVDDDDGGDGDLFGSTKHDVGVESDADTGRDGTNDGKRQRAAAPTSRMNATYASQRRRRRIYVHSDECDDTRLLRVVAPDSAAADLSDLALGLYARIVVQRVVFKDVAPMAQMDIGAPPSPSTLRITIDTMDLKGGYGRTLVQGSAVVGDAQSASRLVALLSAAGVDPTAPPPPSKVVAYLARRRPVLCARLIKRGAVDEASFDTL</sequence>
<feature type="compositionally biased region" description="Basic and acidic residues" evidence="1">
    <location>
        <begin position="145"/>
        <end position="167"/>
    </location>
</feature>
<accession>A0A2U7UGE5</accession>
<protein>
    <submittedName>
        <fullName evidence="2">Uncharacterized protein</fullName>
    </submittedName>
</protein>
<organism evidence="2">
    <name type="scientific">Pandoravirus macleodensis</name>
    <dbReference type="NCBI Taxonomy" id="2107707"/>
    <lineage>
        <taxon>Viruses</taxon>
        <taxon>Pandoravirus</taxon>
    </lineage>
</organism>
<gene>
    <name evidence="2" type="ORF">pmac_cds_844</name>
</gene>
<dbReference type="KEGG" id="vg:36841987"/>
<feature type="region of interest" description="Disordered" evidence="1">
    <location>
        <begin position="123"/>
        <end position="185"/>
    </location>
</feature>